<proteinExistence type="predicted"/>
<dbReference type="WBParaSite" id="PS1159_v2.g24455.t1">
    <property type="protein sequence ID" value="PS1159_v2.g24455.t1"/>
    <property type="gene ID" value="PS1159_v2.g24455"/>
</dbReference>
<accession>A0AC35G7S0</accession>
<organism evidence="1 2">
    <name type="scientific">Panagrolaimus sp. PS1159</name>
    <dbReference type="NCBI Taxonomy" id="55785"/>
    <lineage>
        <taxon>Eukaryota</taxon>
        <taxon>Metazoa</taxon>
        <taxon>Ecdysozoa</taxon>
        <taxon>Nematoda</taxon>
        <taxon>Chromadorea</taxon>
        <taxon>Rhabditida</taxon>
        <taxon>Tylenchina</taxon>
        <taxon>Panagrolaimomorpha</taxon>
        <taxon>Panagrolaimoidea</taxon>
        <taxon>Panagrolaimidae</taxon>
        <taxon>Panagrolaimus</taxon>
    </lineage>
</organism>
<reference evidence="2" key="1">
    <citation type="submission" date="2022-11" db="UniProtKB">
        <authorList>
            <consortium name="WormBaseParasite"/>
        </authorList>
    </citation>
    <scope>IDENTIFICATION</scope>
</reference>
<name>A0AC35G7S0_9BILA</name>
<evidence type="ECO:0000313" key="2">
    <source>
        <dbReference type="WBParaSite" id="PS1159_v2.g24455.t1"/>
    </source>
</evidence>
<dbReference type="Proteomes" id="UP000887580">
    <property type="component" value="Unplaced"/>
</dbReference>
<sequence>MEELEHVIRQNDSGTQKTKKSIQLIILKKITRIKYYQSCEVKLKKHKVCITPNGENDDDSVIKVKLSSNFIKYEYAIYFPEHDDDFGFALVFFHKRHCNYVFNSFQQQKVNNGNEDTQISDEMLENLFLKPLIKELHHYSTLKFDLRVFILRFLKSMDNEQKQRLAPLIIATKIDKSLIDSVLKGVDLGAAINQVQVKCQYYKVKKLIAKLNMKDIDAPNNVTTNDIECYDDNQTNIEPELNGRFRKRRNNNIDNSGADADYADIIELDASPSKKRERKSRTNSMKSEVAAPLQLNEFVYSPNFKVISYIQNGISKSRLFIFPTSDKTQCFEYFFDFNRKYYICCGCNNGKRTHAKSLQDSNGADYVHCFRTDHICKLRPFKPDKYKTDFIIKKPNYELNGVFDDLLLYTSADKKKFYKFTYDCHQKLYICMKCWTKKNYIQACVCYDENGEKYISVRNRKHICSKMNYLVSDQSTEIAAVPNFKHVVRNLNKKTPKKRVSKKKNQK</sequence>
<evidence type="ECO:0000313" key="1">
    <source>
        <dbReference type="Proteomes" id="UP000887580"/>
    </source>
</evidence>
<protein>
    <submittedName>
        <fullName evidence="2">Uncharacterized protein</fullName>
    </submittedName>
</protein>